<evidence type="ECO:0000313" key="2">
    <source>
        <dbReference type="Proteomes" id="UP001234495"/>
    </source>
</evidence>
<protein>
    <recommendedName>
        <fullName evidence="3">Transposase</fullName>
    </recommendedName>
</protein>
<feature type="non-terminal residue" evidence="1">
    <location>
        <position position="33"/>
    </location>
</feature>
<dbReference type="Proteomes" id="UP001234495">
    <property type="component" value="Unassembled WGS sequence"/>
</dbReference>
<proteinExistence type="predicted"/>
<name>A0ABT9ZIK8_9BACI</name>
<sequence>MFFIKVMKPKMQGEQQRKVLHKCDEAQNAGRAV</sequence>
<organism evidence="1 2">
    <name type="scientific">Metabacillus malikii</name>
    <dbReference type="NCBI Taxonomy" id="1504265"/>
    <lineage>
        <taxon>Bacteria</taxon>
        <taxon>Bacillati</taxon>
        <taxon>Bacillota</taxon>
        <taxon>Bacilli</taxon>
        <taxon>Bacillales</taxon>
        <taxon>Bacillaceae</taxon>
        <taxon>Metabacillus</taxon>
    </lineage>
</organism>
<evidence type="ECO:0000313" key="1">
    <source>
        <dbReference type="EMBL" id="MDQ0232109.1"/>
    </source>
</evidence>
<accession>A0ABT9ZIK8</accession>
<reference evidence="1 2" key="1">
    <citation type="submission" date="2023-07" db="EMBL/GenBank/DDBJ databases">
        <title>Genomic Encyclopedia of Type Strains, Phase IV (KMG-IV): sequencing the most valuable type-strain genomes for metagenomic binning, comparative biology and taxonomic classification.</title>
        <authorList>
            <person name="Goeker M."/>
        </authorList>
    </citation>
    <scope>NUCLEOTIDE SEQUENCE [LARGE SCALE GENOMIC DNA]</scope>
    <source>
        <strain evidence="1 2">DSM 29005</strain>
    </source>
</reference>
<gene>
    <name evidence="1" type="ORF">J2S19_003396</name>
</gene>
<evidence type="ECO:0008006" key="3">
    <source>
        <dbReference type="Google" id="ProtNLM"/>
    </source>
</evidence>
<comment type="caution">
    <text evidence="1">The sequence shown here is derived from an EMBL/GenBank/DDBJ whole genome shotgun (WGS) entry which is preliminary data.</text>
</comment>
<dbReference type="EMBL" id="JAUSUD010000018">
    <property type="protein sequence ID" value="MDQ0232109.1"/>
    <property type="molecule type" value="Genomic_DNA"/>
</dbReference>
<keyword evidence="2" id="KW-1185">Reference proteome</keyword>